<dbReference type="InterPro" id="IPR002110">
    <property type="entry name" value="Ankyrin_rpt"/>
</dbReference>
<dbReference type="InterPro" id="IPR027474">
    <property type="entry name" value="L-asparaginase_N"/>
</dbReference>
<dbReference type="Pfam" id="PF12796">
    <property type="entry name" value="Ank_2"/>
    <property type="match status" value="2"/>
</dbReference>
<dbReference type="CDD" id="cd08963">
    <property type="entry name" value="L-asparaginase_I"/>
    <property type="match status" value="1"/>
</dbReference>
<dbReference type="InterPro" id="IPR036152">
    <property type="entry name" value="Asp/glu_Ase-like_sf"/>
</dbReference>
<dbReference type="GO" id="GO:0009066">
    <property type="term" value="P:aspartate family amino acid metabolic process"/>
    <property type="evidence" value="ECO:0007669"/>
    <property type="project" value="UniProtKB-ARBA"/>
</dbReference>
<evidence type="ECO:0000256" key="5">
    <source>
        <dbReference type="ARBA" id="ARBA00061199"/>
    </source>
</evidence>
<dbReference type="PRINTS" id="PR00139">
    <property type="entry name" value="ASNGLNASE"/>
</dbReference>
<dbReference type="Proteomes" id="UP001208570">
    <property type="component" value="Unassembled WGS sequence"/>
</dbReference>
<accession>A0AAD9K6R3</accession>
<dbReference type="Gene3D" id="3.40.50.40">
    <property type="match status" value="1"/>
</dbReference>
<dbReference type="InterPro" id="IPR040919">
    <property type="entry name" value="Asparaginase_C"/>
</dbReference>
<dbReference type="SMART" id="SM00248">
    <property type="entry name" value="ANK"/>
    <property type="match status" value="5"/>
</dbReference>
<dbReference type="Gene3D" id="1.25.40.20">
    <property type="entry name" value="Ankyrin repeat-containing domain"/>
    <property type="match status" value="2"/>
</dbReference>
<dbReference type="PANTHER" id="PTHR11707:SF28">
    <property type="entry name" value="60 KDA LYSOPHOSPHOLIPASE"/>
    <property type="match status" value="1"/>
</dbReference>
<dbReference type="FunFam" id="3.40.50.1170:FF:000003">
    <property type="entry name" value="60 kDa lysophospholipase"/>
    <property type="match status" value="1"/>
</dbReference>
<dbReference type="AlphaFoldDB" id="A0AAD9K6R3"/>
<name>A0AAD9K6R3_9ANNE</name>
<feature type="repeat" description="ANK" evidence="6">
    <location>
        <begin position="519"/>
        <end position="551"/>
    </location>
</feature>
<feature type="region of interest" description="Disordered" evidence="8">
    <location>
        <begin position="1"/>
        <end position="49"/>
    </location>
</feature>
<sequence>MDADNDSDATRRRHSSEPLRSSSTESQIDPSYTPKILKPSGPSIDLSDEISPSENLANVLVLYSGGTIGMMAHPHGAGVYKPEPNFLVPELRKQPLFHDPNFALLYSKDEFEQPLVLPLSKEGKRIIYCIYEYEPLLDSSNMTYDDYGRLAADIMDNYHKFDGFVILHGTDTMGYTASALSFMLENLGKPVILTGSQIPIFEQRSDGRDNFLAALVIAGNYSIPEVAILFDNKLLRGNRCTKKDSEGFDAFGTPNMMPLAELETSIQIKWDIVFRHRGLHKFSVHRNMCPNVAVLRFFPSITKATVQSFLHPPMEGVVLQTYGAGNGPTAREDLIDVLKEASDAGIIIVNITQCAKGTVSPVYEAGKILMDAGVITGFDMTVEAALMKLSYVLSKDWPLEKKKEMMMLNMRGEMTVIHSKEEHSLLEYSLIGKMVETMRLSSPEEIQILRNAIFPPLLCSAAREGNNDALEKLRSVGAGFNMNDYDMRTPLHVAACEGHHNTVKYLLEYGAPVHVRDRFGHSPLDDAVRFARFDVIKLLMDAGAHLRVPATALGMHLCNSALQESLTNLKAWIQAGASVNQGDYDGRTALHLAIAVNNEEVAEYLISVGADPNQKDLFGTSPMDEAEKRGHTKMMKMMKEKMIVAADATPNGVFLDDNDE</sequence>
<evidence type="ECO:0000256" key="3">
    <source>
        <dbReference type="ARBA" id="ARBA00022801"/>
    </source>
</evidence>
<dbReference type="InterPro" id="IPR027473">
    <property type="entry name" value="L-asparaginase_C"/>
</dbReference>
<dbReference type="Gene3D" id="3.40.50.1170">
    <property type="entry name" value="L-asparaginase, N-terminal domain"/>
    <property type="match status" value="1"/>
</dbReference>
<dbReference type="PIRSF" id="PIRSF001220">
    <property type="entry name" value="L-ASNase_gatD"/>
    <property type="match status" value="1"/>
</dbReference>
<dbReference type="NCBIfam" id="TIGR00519">
    <property type="entry name" value="asnASE_I"/>
    <property type="match status" value="1"/>
</dbReference>
<comment type="similarity">
    <text evidence="5">In the N-terminal section; belongs to the asparaginase 1 family.</text>
</comment>
<evidence type="ECO:0000259" key="10">
    <source>
        <dbReference type="Pfam" id="PF17763"/>
    </source>
</evidence>
<evidence type="ECO:0000256" key="6">
    <source>
        <dbReference type="PROSITE-ProRule" id="PRU00023"/>
    </source>
</evidence>
<comment type="caution">
    <text evidence="11">The sequence shown here is derived from an EMBL/GenBank/DDBJ whole genome shotgun (WGS) entry which is preliminary data.</text>
</comment>
<dbReference type="PIRSF" id="PIRSF500176">
    <property type="entry name" value="L_ASNase"/>
    <property type="match status" value="1"/>
</dbReference>
<keyword evidence="3" id="KW-0378">Hydrolase</keyword>
<feature type="domain" description="Asparaginase/glutaminase C-terminal" evidence="10">
    <location>
        <begin position="291"/>
        <end position="406"/>
    </location>
</feature>
<keyword evidence="12" id="KW-1185">Reference proteome</keyword>
<dbReference type="PRINTS" id="PR01415">
    <property type="entry name" value="ANKYRIN"/>
</dbReference>
<dbReference type="InterPro" id="IPR037152">
    <property type="entry name" value="L-asparaginase_N_sf"/>
</dbReference>
<evidence type="ECO:0000256" key="7">
    <source>
        <dbReference type="PROSITE-ProRule" id="PRU10100"/>
    </source>
</evidence>
<feature type="active site" evidence="7">
    <location>
        <position position="170"/>
    </location>
</feature>
<dbReference type="InterPro" id="IPR006034">
    <property type="entry name" value="Asparaginase/glutaminase-like"/>
</dbReference>
<dbReference type="EMBL" id="JAODUP010000056">
    <property type="protein sequence ID" value="KAK2165000.1"/>
    <property type="molecule type" value="Genomic_DNA"/>
</dbReference>
<dbReference type="EC" id="3.5.1.1" evidence="1"/>
<dbReference type="GO" id="GO:0004067">
    <property type="term" value="F:asparaginase activity"/>
    <property type="evidence" value="ECO:0007669"/>
    <property type="project" value="UniProtKB-UniRule"/>
</dbReference>
<feature type="repeat" description="ANK" evidence="6">
    <location>
        <begin position="486"/>
        <end position="518"/>
    </location>
</feature>
<dbReference type="PROSITE" id="PS50297">
    <property type="entry name" value="ANK_REP_REGION"/>
    <property type="match status" value="3"/>
</dbReference>
<dbReference type="PANTHER" id="PTHR11707">
    <property type="entry name" value="L-ASPARAGINASE"/>
    <property type="match status" value="1"/>
</dbReference>
<dbReference type="PROSITE" id="PS00917">
    <property type="entry name" value="ASN_GLN_ASE_2"/>
    <property type="match status" value="1"/>
</dbReference>
<evidence type="ECO:0000256" key="4">
    <source>
        <dbReference type="ARBA" id="ARBA00023043"/>
    </source>
</evidence>
<dbReference type="Pfam" id="PF17763">
    <property type="entry name" value="Asparaginase_C"/>
    <property type="match status" value="1"/>
</dbReference>
<evidence type="ECO:0000256" key="2">
    <source>
        <dbReference type="ARBA" id="ARBA00022737"/>
    </source>
</evidence>
<dbReference type="InterPro" id="IPR036770">
    <property type="entry name" value="Ankyrin_rpt-contain_sf"/>
</dbReference>
<gene>
    <name evidence="11" type="ORF">LSH36_56g02010</name>
</gene>
<dbReference type="InterPro" id="IPR027475">
    <property type="entry name" value="Asparaginase/glutaminase_AS2"/>
</dbReference>
<feature type="repeat" description="ANK" evidence="6">
    <location>
        <begin position="585"/>
        <end position="617"/>
    </location>
</feature>
<feature type="domain" description="L-asparaginase N-terminal" evidence="9">
    <location>
        <begin position="58"/>
        <end position="271"/>
    </location>
</feature>
<dbReference type="FunFam" id="3.40.50.40:FF:000001">
    <property type="entry name" value="L-asparaginase 1"/>
    <property type="match status" value="1"/>
</dbReference>
<dbReference type="InterPro" id="IPR006033">
    <property type="entry name" value="AsnA_fam"/>
</dbReference>
<proteinExistence type="inferred from homology"/>
<dbReference type="Pfam" id="PF00710">
    <property type="entry name" value="Asparaginase"/>
    <property type="match status" value="1"/>
</dbReference>
<evidence type="ECO:0000256" key="8">
    <source>
        <dbReference type="SAM" id="MobiDB-lite"/>
    </source>
</evidence>
<dbReference type="InterPro" id="IPR041725">
    <property type="entry name" value="L-asparaginase_I"/>
</dbReference>
<dbReference type="SUPFAM" id="SSF48403">
    <property type="entry name" value="Ankyrin repeat"/>
    <property type="match status" value="1"/>
</dbReference>
<organism evidence="11 12">
    <name type="scientific">Paralvinella palmiformis</name>
    <dbReference type="NCBI Taxonomy" id="53620"/>
    <lineage>
        <taxon>Eukaryota</taxon>
        <taxon>Metazoa</taxon>
        <taxon>Spiralia</taxon>
        <taxon>Lophotrochozoa</taxon>
        <taxon>Annelida</taxon>
        <taxon>Polychaeta</taxon>
        <taxon>Sedentaria</taxon>
        <taxon>Canalipalpata</taxon>
        <taxon>Terebellida</taxon>
        <taxon>Terebelliformia</taxon>
        <taxon>Alvinellidae</taxon>
        <taxon>Paralvinella</taxon>
    </lineage>
</organism>
<evidence type="ECO:0000259" key="9">
    <source>
        <dbReference type="Pfam" id="PF00710"/>
    </source>
</evidence>
<protein>
    <recommendedName>
        <fullName evidence="1">asparaginase</fullName>
        <ecNumber evidence="1">3.5.1.1</ecNumber>
    </recommendedName>
</protein>
<keyword evidence="4 6" id="KW-0040">ANK repeat</keyword>
<evidence type="ECO:0000313" key="12">
    <source>
        <dbReference type="Proteomes" id="UP001208570"/>
    </source>
</evidence>
<evidence type="ECO:0000256" key="1">
    <source>
        <dbReference type="ARBA" id="ARBA00012920"/>
    </source>
</evidence>
<dbReference type="SMART" id="SM00870">
    <property type="entry name" value="Asparaginase"/>
    <property type="match status" value="1"/>
</dbReference>
<dbReference type="PROSITE" id="PS50088">
    <property type="entry name" value="ANK_REPEAT"/>
    <property type="match status" value="3"/>
</dbReference>
<dbReference type="PROSITE" id="PS51732">
    <property type="entry name" value="ASN_GLN_ASE_3"/>
    <property type="match status" value="1"/>
</dbReference>
<reference evidence="11" key="1">
    <citation type="journal article" date="2023" name="Mol. Biol. Evol.">
        <title>Third-Generation Sequencing Reveals the Adaptive Role of the Epigenome in Three Deep-Sea Polychaetes.</title>
        <authorList>
            <person name="Perez M."/>
            <person name="Aroh O."/>
            <person name="Sun Y."/>
            <person name="Lan Y."/>
            <person name="Juniper S.K."/>
            <person name="Young C.R."/>
            <person name="Angers B."/>
            <person name="Qian P.Y."/>
        </authorList>
    </citation>
    <scope>NUCLEOTIDE SEQUENCE</scope>
    <source>
        <strain evidence="11">P08H-3</strain>
    </source>
</reference>
<keyword evidence="2" id="KW-0677">Repeat</keyword>
<evidence type="ECO:0000313" key="11">
    <source>
        <dbReference type="EMBL" id="KAK2165000.1"/>
    </source>
</evidence>
<dbReference type="SUPFAM" id="SSF53774">
    <property type="entry name" value="Glutaminase/Asparaginase"/>
    <property type="match status" value="1"/>
</dbReference>
<dbReference type="SFLD" id="SFLDS00057">
    <property type="entry name" value="Glutaminase/Asparaginase"/>
    <property type="match status" value="1"/>
</dbReference>